<dbReference type="SUPFAM" id="SSF53474">
    <property type="entry name" value="alpha/beta-Hydrolases"/>
    <property type="match status" value="1"/>
</dbReference>
<feature type="chain" id="PRO_5021906081" evidence="2">
    <location>
        <begin position="24"/>
        <end position="384"/>
    </location>
</feature>
<dbReference type="KEGG" id="ccos:Pan44_10230"/>
<dbReference type="EMBL" id="CP036271">
    <property type="protein sequence ID" value="QDT53008.1"/>
    <property type="molecule type" value="Genomic_DNA"/>
</dbReference>
<evidence type="ECO:0000313" key="4">
    <source>
        <dbReference type="EMBL" id="QDT53008.1"/>
    </source>
</evidence>
<dbReference type="InterPro" id="IPR051218">
    <property type="entry name" value="Sec_MonoDiacylglyc_Lipase"/>
</dbReference>
<feature type="region of interest" description="Disordered" evidence="1">
    <location>
        <begin position="362"/>
        <end position="384"/>
    </location>
</feature>
<dbReference type="Gene3D" id="3.40.50.1820">
    <property type="entry name" value="alpha/beta hydrolase"/>
    <property type="match status" value="1"/>
</dbReference>
<dbReference type="InParanoid" id="A0A517SA61"/>
<gene>
    <name evidence="4" type="ORF">Pan44_10230</name>
</gene>
<accession>A0A517SA61</accession>
<evidence type="ECO:0000256" key="1">
    <source>
        <dbReference type="SAM" id="MobiDB-lite"/>
    </source>
</evidence>
<dbReference type="Pfam" id="PF01764">
    <property type="entry name" value="Lipase_3"/>
    <property type="match status" value="1"/>
</dbReference>
<dbReference type="PROSITE" id="PS51257">
    <property type="entry name" value="PROKAR_LIPOPROTEIN"/>
    <property type="match status" value="1"/>
</dbReference>
<dbReference type="AlphaFoldDB" id="A0A517SA61"/>
<feature type="signal peptide" evidence="2">
    <location>
        <begin position="1"/>
        <end position="23"/>
    </location>
</feature>
<keyword evidence="5" id="KW-1185">Reference proteome</keyword>
<proteinExistence type="predicted"/>
<keyword evidence="2" id="KW-0732">Signal</keyword>
<dbReference type="OrthoDB" id="5522031at2"/>
<sequence length="384" mass="41678" precursor="true">MSTNRKSLAIALVCAVWLAGCPAAKKPAPKPDQGTKPKPVVPEPLPAAVASFDELATPPAQGDRIRWKTVLTLATLANISYDEAPDQVAHASVLGTNVVVRPLSKESSEGFVAADERAVVISFRGTKGLADIVTDIKGLAKDQFGGHVHSGFSKALDVIYDDAAEAAIGLGARSKTVWITGHSLGGALATAFTLKALKEEGISVHGIVTFGQPLVMSENLCGFLHDTFNDRYLRIVNQTDPITRLIPKYRHAGARAQLTDDGNYEWRPPGVAPTGPASEAQHRRRGRLPEGRVVDIEPKSELELMSEDEMRELDRQVRQAHRVTRKRSARRAPPEAVGAWDPLTYHYMDGYIEKIRALCNRPSDRPSAVGDADKLGQQTEIPKP</sequence>
<dbReference type="CDD" id="cd00519">
    <property type="entry name" value="Lipase_3"/>
    <property type="match status" value="1"/>
</dbReference>
<protein>
    <submittedName>
        <fullName evidence="4">Lipase (Class 3)</fullName>
    </submittedName>
</protein>
<dbReference type="RefSeq" id="WP_145027848.1">
    <property type="nucleotide sequence ID" value="NZ_CP036271.1"/>
</dbReference>
<name>A0A517SA61_9PLAN</name>
<evidence type="ECO:0000313" key="5">
    <source>
        <dbReference type="Proteomes" id="UP000315700"/>
    </source>
</evidence>
<organism evidence="4 5">
    <name type="scientific">Caulifigura coniformis</name>
    <dbReference type="NCBI Taxonomy" id="2527983"/>
    <lineage>
        <taxon>Bacteria</taxon>
        <taxon>Pseudomonadati</taxon>
        <taxon>Planctomycetota</taxon>
        <taxon>Planctomycetia</taxon>
        <taxon>Planctomycetales</taxon>
        <taxon>Planctomycetaceae</taxon>
        <taxon>Caulifigura</taxon>
    </lineage>
</organism>
<dbReference type="Proteomes" id="UP000315700">
    <property type="component" value="Chromosome"/>
</dbReference>
<evidence type="ECO:0000256" key="2">
    <source>
        <dbReference type="SAM" id="SignalP"/>
    </source>
</evidence>
<dbReference type="PANTHER" id="PTHR45856:SF24">
    <property type="entry name" value="FUNGAL LIPASE-LIKE DOMAIN-CONTAINING PROTEIN"/>
    <property type="match status" value="1"/>
</dbReference>
<feature type="domain" description="Fungal lipase-type" evidence="3">
    <location>
        <begin position="120"/>
        <end position="247"/>
    </location>
</feature>
<dbReference type="PANTHER" id="PTHR45856">
    <property type="entry name" value="ALPHA/BETA-HYDROLASES SUPERFAMILY PROTEIN"/>
    <property type="match status" value="1"/>
</dbReference>
<dbReference type="InterPro" id="IPR029058">
    <property type="entry name" value="AB_hydrolase_fold"/>
</dbReference>
<feature type="region of interest" description="Disordered" evidence="1">
    <location>
        <begin position="260"/>
        <end position="288"/>
    </location>
</feature>
<evidence type="ECO:0000259" key="3">
    <source>
        <dbReference type="Pfam" id="PF01764"/>
    </source>
</evidence>
<dbReference type="InterPro" id="IPR002921">
    <property type="entry name" value="Fungal_lipase-type"/>
</dbReference>
<dbReference type="GO" id="GO:0006629">
    <property type="term" value="P:lipid metabolic process"/>
    <property type="evidence" value="ECO:0007669"/>
    <property type="project" value="InterPro"/>
</dbReference>
<reference evidence="4 5" key="1">
    <citation type="submission" date="2019-02" db="EMBL/GenBank/DDBJ databases">
        <title>Deep-cultivation of Planctomycetes and their phenomic and genomic characterization uncovers novel biology.</title>
        <authorList>
            <person name="Wiegand S."/>
            <person name="Jogler M."/>
            <person name="Boedeker C."/>
            <person name="Pinto D."/>
            <person name="Vollmers J."/>
            <person name="Rivas-Marin E."/>
            <person name="Kohn T."/>
            <person name="Peeters S.H."/>
            <person name="Heuer A."/>
            <person name="Rast P."/>
            <person name="Oberbeckmann S."/>
            <person name="Bunk B."/>
            <person name="Jeske O."/>
            <person name="Meyerdierks A."/>
            <person name="Storesund J.E."/>
            <person name="Kallscheuer N."/>
            <person name="Luecker S."/>
            <person name="Lage O.M."/>
            <person name="Pohl T."/>
            <person name="Merkel B.J."/>
            <person name="Hornburger P."/>
            <person name="Mueller R.-W."/>
            <person name="Bruemmer F."/>
            <person name="Labrenz M."/>
            <person name="Spormann A.M."/>
            <person name="Op den Camp H."/>
            <person name="Overmann J."/>
            <person name="Amann R."/>
            <person name="Jetten M.S.M."/>
            <person name="Mascher T."/>
            <person name="Medema M.H."/>
            <person name="Devos D.P."/>
            <person name="Kaster A.-K."/>
            <person name="Ovreas L."/>
            <person name="Rohde M."/>
            <person name="Galperin M.Y."/>
            <person name="Jogler C."/>
        </authorList>
    </citation>
    <scope>NUCLEOTIDE SEQUENCE [LARGE SCALE GENOMIC DNA]</scope>
    <source>
        <strain evidence="4 5">Pan44</strain>
    </source>
</reference>